<dbReference type="Gene3D" id="1.20.1640.10">
    <property type="entry name" value="Multidrug efflux transporter AcrB transmembrane domain"/>
    <property type="match status" value="2"/>
</dbReference>
<evidence type="ECO:0000313" key="2">
    <source>
        <dbReference type="EMBL" id="EEQ49411.1"/>
    </source>
</evidence>
<dbReference type="eggNOG" id="COG0841">
    <property type="taxonomic scope" value="Bacteria"/>
</dbReference>
<dbReference type="EMBL" id="ACLA01000004">
    <property type="protein sequence ID" value="EEQ49411.1"/>
    <property type="molecule type" value="Genomic_DNA"/>
</dbReference>
<dbReference type="PANTHER" id="PTHR32063">
    <property type="match status" value="1"/>
</dbReference>
<dbReference type="InterPro" id="IPR001036">
    <property type="entry name" value="Acrflvin-R"/>
</dbReference>
<dbReference type="HOGENOM" id="CLU_002755_1_2_9"/>
<keyword evidence="3" id="KW-1185">Reference proteome</keyword>
<dbReference type="SUPFAM" id="SSF82866">
    <property type="entry name" value="Multidrug efflux transporter AcrB transmembrane domain"/>
    <property type="match status" value="2"/>
</dbReference>
<accession>C4V175</accession>
<dbReference type="Gene3D" id="3.30.70.1430">
    <property type="entry name" value="Multidrug efflux transporter AcrB pore domain"/>
    <property type="match status" value="2"/>
</dbReference>
<feature type="transmembrane region" description="Helical" evidence="1">
    <location>
        <begin position="882"/>
        <end position="902"/>
    </location>
</feature>
<dbReference type="Gene3D" id="3.30.2090.10">
    <property type="entry name" value="Multidrug efflux transporter AcrB TolC docking domain, DN and DC subdomains"/>
    <property type="match status" value="2"/>
</dbReference>
<gene>
    <name evidence="2" type="ORF">HMPREF0908_0269</name>
</gene>
<sequence>MRNLTELSLRHRTLVWYFIIVFAVGGIFAYTSLGRMEDPAFTIRQMVVSAAWPGATAEEMQDQVTDKLERRFQDTPGLKEITSETRAGQTIIYVRLRDDVDTDLIRPTWRDVRNFGEDVKGDLPNGVLGPFYNDRFDDVFGSIYAVTGEDYSYEELRAIAEDVRRRILTVPSVQKVELIGVQRERVYVEISRDRLASLGIAPTAIADALRTQDTVLPGGSIETADGTLNLRVSGVFDNLDDIRALPIPAEGRVLRLGDIADITRRPIDPADPKMMYNGAPAIGIAVSMENGGNILALGKDLDALTAQIRQDLPLGTELSEVSNQPAVVQHSIHDFVETLAIAIVIVLAVSFLSLGLRTGLVVACCIPLVLAGTFVCMYALGIDLHKVSLGALIIALGLLVDDAIIAVEMMSVQLERGKDRFDAACYAFTQTAKPMLTGTLITCAGFIPVAFSKGMASEFCSALFPVIGIALLLSWIVSVMVAPLFGCHLIRVKQRADGALHDPYATPFYRLFRRVLTLFLAHRAIVLIGTVLLFAMSLVAFPHIKQTFFPPSLRPELLVRLTLPQGASLKATQTEADRLTAILDANSEKVSNYAAYIGRSTPRFVLTVEPKADAANEAQFVITAKDTEQREALAAIIRSAANDELSGARVTTQYIQTGPPASHPVMLRVSAPTTDAVRRVAEQVAAIAAADPVTDNVHLDWTEKAKGIRIDLDKDKLKRYGLSAKDVKQMLYTEISGAQAAEFYTGDRTLGIVLRLTEEDRTNLGQLGALPIPTRGGTIPLDQIARLSYEAEDGLIKRHNLLPSIMVEADIKDGEGNDAALRIYDATKELRENLPAGTTIVPSGALENADDSMGFLVKPVPAMIFIIMTLLMFQVGTMGKMALTILVAPLGLIGVVLAMLLTDSAMGFVAYLGVLALFGMIIRNSVILIDQIKKHEEAGEKPMDAIIDSAVLRFRPIMLTAAAAILGMLPLMRSIFWGPMAVAIAGGLIVATVLTLLVLPVMYAVAYRVK</sequence>
<evidence type="ECO:0000256" key="1">
    <source>
        <dbReference type="SAM" id="Phobius"/>
    </source>
</evidence>
<keyword evidence="1" id="KW-1133">Transmembrane helix</keyword>
<dbReference type="PANTHER" id="PTHR32063:SF18">
    <property type="entry name" value="CATION EFFLUX SYSTEM PROTEIN"/>
    <property type="match status" value="1"/>
</dbReference>
<dbReference type="Pfam" id="PF00873">
    <property type="entry name" value="ACR_tran"/>
    <property type="match status" value="1"/>
</dbReference>
<feature type="transmembrane region" description="Helical" evidence="1">
    <location>
        <begin position="462"/>
        <end position="485"/>
    </location>
</feature>
<organism evidence="2 3">
    <name type="scientific">Selenomonas flueggei ATCC 43531</name>
    <dbReference type="NCBI Taxonomy" id="638302"/>
    <lineage>
        <taxon>Bacteria</taxon>
        <taxon>Bacillati</taxon>
        <taxon>Bacillota</taxon>
        <taxon>Negativicutes</taxon>
        <taxon>Selenomonadales</taxon>
        <taxon>Selenomonadaceae</taxon>
        <taxon>Selenomonas</taxon>
    </lineage>
</organism>
<name>C4V175_9FIRM</name>
<reference evidence="2 3" key="1">
    <citation type="submission" date="2009-04" db="EMBL/GenBank/DDBJ databases">
        <authorList>
            <person name="Qin X."/>
            <person name="Bachman B."/>
            <person name="Battles P."/>
            <person name="Bell A."/>
            <person name="Bess C."/>
            <person name="Bickham C."/>
            <person name="Chaboub L."/>
            <person name="Chen D."/>
            <person name="Coyle M."/>
            <person name="Deiros D.R."/>
            <person name="Dinh H."/>
            <person name="Forbes L."/>
            <person name="Fowler G."/>
            <person name="Francisco L."/>
            <person name="Fu Q."/>
            <person name="Gubbala S."/>
            <person name="Hale W."/>
            <person name="Han Y."/>
            <person name="Hemphill L."/>
            <person name="Highlander S.K."/>
            <person name="Hirani K."/>
            <person name="Hogues M."/>
            <person name="Jackson L."/>
            <person name="Jakkamsetti A."/>
            <person name="Javaid M."/>
            <person name="Jiang H."/>
            <person name="Korchina V."/>
            <person name="Kovar C."/>
            <person name="Lara F."/>
            <person name="Lee S."/>
            <person name="Mata R."/>
            <person name="Mathew T."/>
            <person name="Moen C."/>
            <person name="Morales K."/>
            <person name="Munidasa M."/>
            <person name="Nazareth L."/>
            <person name="Ngo R."/>
            <person name="Nguyen L."/>
            <person name="Okwuonu G."/>
            <person name="Ongeri F."/>
            <person name="Patil S."/>
            <person name="Petrosino J."/>
            <person name="Pham C."/>
            <person name="Pham P."/>
            <person name="Pu L.-L."/>
            <person name="Puazo M."/>
            <person name="Raj R."/>
            <person name="Reid J."/>
            <person name="Rouhana J."/>
            <person name="Saada N."/>
            <person name="Shang Y."/>
            <person name="Simmons D."/>
            <person name="Thornton R."/>
            <person name="Warren J."/>
            <person name="Weissenberger G."/>
            <person name="Zhang J."/>
            <person name="Zhang L."/>
            <person name="Zhou C."/>
            <person name="Zhu D."/>
            <person name="Muzny D."/>
            <person name="Worley K."/>
            <person name="Gibbs R."/>
        </authorList>
    </citation>
    <scope>NUCLEOTIDE SEQUENCE [LARGE SCALE GENOMIC DNA]</scope>
    <source>
        <strain evidence="2 3">ATCC 43531</strain>
    </source>
</reference>
<keyword evidence="1" id="KW-0472">Membrane</keyword>
<feature type="transmembrane region" description="Helical" evidence="1">
    <location>
        <begin position="14"/>
        <end position="33"/>
    </location>
</feature>
<dbReference type="GO" id="GO:0042910">
    <property type="term" value="F:xenobiotic transmembrane transporter activity"/>
    <property type="evidence" value="ECO:0007669"/>
    <property type="project" value="TreeGrafter"/>
</dbReference>
<dbReference type="Gene3D" id="3.30.70.1440">
    <property type="entry name" value="Multidrug efflux transporter AcrB pore domain"/>
    <property type="match status" value="1"/>
</dbReference>
<dbReference type="PRINTS" id="PR00702">
    <property type="entry name" value="ACRIFLAVINRP"/>
</dbReference>
<evidence type="ECO:0000313" key="3">
    <source>
        <dbReference type="Proteomes" id="UP000005309"/>
    </source>
</evidence>
<dbReference type="STRING" id="638302.HMPREF0908_0269"/>
<dbReference type="InterPro" id="IPR027463">
    <property type="entry name" value="AcrB_DN_DC_subdom"/>
</dbReference>
<dbReference type="SUPFAM" id="SSF82714">
    <property type="entry name" value="Multidrug efflux transporter AcrB TolC docking domain, DN and DC subdomains"/>
    <property type="match status" value="2"/>
</dbReference>
<dbReference type="Proteomes" id="UP000005309">
    <property type="component" value="Unassembled WGS sequence"/>
</dbReference>
<feature type="transmembrane region" description="Helical" evidence="1">
    <location>
        <begin position="855"/>
        <end position="875"/>
    </location>
</feature>
<feature type="transmembrane region" description="Helical" evidence="1">
    <location>
        <begin position="335"/>
        <end position="354"/>
    </location>
</feature>
<keyword evidence="1" id="KW-0812">Transmembrane</keyword>
<feature type="transmembrane region" description="Helical" evidence="1">
    <location>
        <begin position="908"/>
        <end position="929"/>
    </location>
</feature>
<feature type="transmembrane region" description="Helical" evidence="1">
    <location>
        <begin position="360"/>
        <end position="380"/>
    </location>
</feature>
<feature type="transmembrane region" description="Helical" evidence="1">
    <location>
        <begin position="950"/>
        <end position="969"/>
    </location>
</feature>
<proteinExistence type="predicted"/>
<dbReference type="RefSeq" id="WP_006690533.1">
    <property type="nucleotide sequence ID" value="NZ_GG694007.1"/>
</dbReference>
<feature type="transmembrane region" description="Helical" evidence="1">
    <location>
        <begin position="520"/>
        <end position="541"/>
    </location>
</feature>
<dbReference type="AlphaFoldDB" id="C4V175"/>
<feature type="transmembrane region" description="Helical" evidence="1">
    <location>
        <begin position="975"/>
        <end position="1005"/>
    </location>
</feature>
<comment type="caution">
    <text evidence="2">The sequence shown here is derived from an EMBL/GenBank/DDBJ whole genome shotgun (WGS) entry which is preliminary data.</text>
</comment>
<dbReference type="OrthoDB" id="9757876at2"/>
<dbReference type="GO" id="GO:0005886">
    <property type="term" value="C:plasma membrane"/>
    <property type="evidence" value="ECO:0007669"/>
    <property type="project" value="TreeGrafter"/>
</dbReference>
<protein>
    <submittedName>
        <fullName evidence="2">RND transporter, HAE1/HME family, permease protein</fullName>
    </submittedName>
</protein>
<dbReference type="Gene3D" id="3.30.70.1320">
    <property type="entry name" value="Multidrug efflux transporter AcrB pore domain like"/>
    <property type="match status" value="1"/>
</dbReference>
<feature type="transmembrane region" description="Helical" evidence="1">
    <location>
        <begin position="387"/>
        <end position="407"/>
    </location>
</feature>
<dbReference type="SUPFAM" id="SSF82693">
    <property type="entry name" value="Multidrug efflux transporter AcrB pore domain, PN1, PN2, PC1 and PC2 subdomains"/>
    <property type="match status" value="3"/>
</dbReference>